<evidence type="ECO:0000313" key="13">
    <source>
        <dbReference type="EMBL" id="MPQ50117.1"/>
    </source>
</evidence>
<evidence type="ECO:0000256" key="3">
    <source>
        <dbReference type="ARBA" id="ARBA00012057"/>
    </source>
</evidence>
<dbReference type="NCBIfam" id="TIGR02150">
    <property type="entry name" value="IPP_isom_1"/>
    <property type="match status" value="1"/>
</dbReference>
<evidence type="ECO:0000256" key="8">
    <source>
        <dbReference type="ARBA" id="ARBA00023229"/>
    </source>
</evidence>
<dbReference type="PIRSF" id="PIRSF018427">
    <property type="entry name" value="Isopntndiph_ism"/>
    <property type="match status" value="1"/>
</dbReference>
<comment type="catalytic activity">
    <reaction evidence="10">
        <text>isopentenyl diphosphate = dimethylallyl diphosphate</text>
        <dbReference type="Rhea" id="RHEA:23284"/>
        <dbReference type="ChEBI" id="CHEBI:57623"/>
        <dbReference type="ChEBI" id="CHEBI:128769"/>
        <dbReference type="EC" id="5.3.3.2"/>
    </reaction>
</comment>
<comment type="cofactor">
    <cofactor evidence="10">
        <name>Mg(2+)</name>
        <dbReference type="ChEBI" id="CHEBI:18420"/>
    </cofactor>
    <text evidence="10">Binds 1 Mg(2+) ion per subunit. The magnesium ion binds only when substrate is bound.</text>
</comment>
<protein>
    <recommendedName>
        <fullName evidence="3 10">Isopentenyl-diphosphate Delta-isomerase</fullName>
        <shortName evidence="10">IPP isomerase</shortName>
        <ecNumber evidence="3 10">5.3.3.2</ecNumber>
    </recommendedName>
    <alternativeName>
        <fullName evidence="10">IPP:DMAPP isomerase</fullName>
    </alternativeName>
    <alternativeName>
        <fullName evidence="10">Isopentenyl pyrophosphate isomerase</fullName>
    </alternativeName>
</protein>
<dbReference type="InterPro" id="IPR000086">
    <property type="entry name" value="NUDIX_hydrolase_dom"/>
</dbReference>
<dbReference type="CDD" id="cd02885">
    <property type="entry name" value="NUDIX_IPP_Isomerase"/>
    <property type="match status" value="1"/>
</dbReference>
<dbReference type="Gene3D" id="3.90.79.10">
    <property type="entry name" value="Nucleoside Triphosphate Pyrophosphohydrolase"/>
    <property type="match status" value="1"/>
</dbReference>
<dbReference type="GO" id="GO:0008299">
    <property type="term" value="P:isoprenoid biosynthetic process"/>
    <property type="evidence" value="ECO:0007669"/>
    <property type="project" value="UniProtKB-UniRule"/>
</dbReference>
<feature type="active site" evidence="10 11">
    <location>
        <position position="116"/>
    </location>
</feature>
<feature type="binding site" evidence="10">
    <location>
        <position position="87"/>
    </location>
    <ligand>
        <name>Mg(2+)</name>
        <dbReference type="ChEBI" id="CHEBI:18420"/>
    </ligand>
</feature>
<gene>
    <name evidence="10" type="primary">idi</name>
    <name evidence="13" type="ORF">GBB84_04205</name>
</gene>
<evidence type="ECO:0000256" key="7">
    <source>
        <dbReference type="ARBA" id="ARBA00023211"/>
    </source>
</evidence>
<dbReference type="AlphaFoldDB" id="A0A6L5E3N6"/>
<evidence type="ECO:0000256" key="10">
    <source>
        <dbReference type="HAMAP-Rule" id="MF_00202"/>
    </source>
</evidence>
<comment type="similarity">
    <text evidence="2 10">Belongs to the IPP isomerase type 1 family.</text>
</comment>
<proteinExistence type="inferred from homology"/>
<dbReference type="Pfam" id="PF00293">
    <property type="entry name" value="NUDIX"/>
    <property type="match status" value="1"/>
</dbReference>
<feature type="binding site" evidence="10">
    <location>
        <position position="32"/>
    </location>
    <ligand>
        <name>Mn(2+)</name>
        <dbReference type="ChEBI" id="CHEBI:29035"/>
    </ligand>
</feature>
<keyword evidence="5 10" id="KW-0479">Metal-binding</keyword>
<dbReference type="Proteomes" id="UP000475079">
    <property type="component" value="Unassembled WGS sequence"/>
</dbReference>
<feature type="binding site" evidence="10">
    <location>
        <position position="114"/>
    </location>
    <ligand>
        <name>Mn(2+)</name>
        <dbReference type="ChEBI" id="CHEBI:29035"/>
    </ligand>
</feature>
<dbReference type="UniPathway" id="UPA00059">
    <property type="reaction ID" value="UER00104"/>
</dbReference>
<dbReference type="InterPro" id="IPR011876">
    <property type="entry name" value="IsopentenylPP_isomerase_typ1"/>
</dbReference>
<dbReference type="PROSITE" id="PS51462">
    <property type="entry name" value="NUDIX"/>
    <property type="match status" value="1"/>
</dbReference>
<dbReference type="NCBIfam" id="NF002995">
    <property type="entry name" value="PRK03759.1"/>
    <property type="match status" value="1"/>
</dbReference>
<keyword evidence="9 10" id="KW-0413">Isomerase</keyword>
<comment type="function">
    <text evidence="10">Catalyzes the 1,3-allylic rearrangement of the homoallylic substrate isopentenyl (IPP) to its highly electrophilic allylic isomer, dimethylallyl diphosphate (DMAPP).</text>
</comment>
<evidence type="ECO:0000256" key="4">
    <source>
        <dbReference type="ARBA" id="ARBA00022490"/>
    </source>
</evidence>
<dbReference type="InterPro" id="IPR015797">
    <property type="entry name" value="NUDIX_hydrolase-like_dom_sf"/>
</dbReference>
<comment type="subcellular location">
    <subcellularLocation>
        <location evidence="10">Cytoplasm</location>
    </subcellularLocation>
</comment>
<dbReference type="PANTHER" id="PTHR10885">
    <property type="entry name" value="ISOPENTENYL-DIPHOSPHATE DELTA-ISOMERASE"/>
    <property type="match status" value="1"/>
</dbReference>
<evidence type="ECO:0000256" key="5">
    <source>
        <dbReference type="ARBA" id="ARBA00022723"/>
    </source>
</evidence>
<evidence type="ECO:0000256" key="1">
    <source>
        <dbReference type="ARBA" id="ARBA00004826"/>
    </source>
</evidence>
<feature type="active site" evidence="10 11">
    <location>
        <position position="67"/>
    </location>
</feature>
<evidence type="ECO:0000256" key="2">
    <source>
        <dbReference type="ARBA" id="ARBA00007579"/>
    </source>
</evidence>
<evidence type="ECO:0000256" key="11">
    <source>
        <dbReference type="PIRSR" id="PIRSR018427-1"/>
    </source>
</evidence>
<name>A0A6L5E3N6_9ENTR</name>
<evidence type="ECO:0000313" key="14">
    <source>
        <dbReference type="Proteomes" id="UP000475079"/>
    </source>
</evidence>
<sequence>MRQEHVILLDAQDTPSGTLEKYSAHTANTPLHLAFSSWLFNAEGQLLVTRRSLAKKAWPGVWTNSVCGHPQRGESHEEAVIRRCRHELGVEIASLTPVYPAFRYRATDPSGIVENEVCPVYAARVTSELQVNHDEVMDYQWSSLEDVLRGTDATPWAFSPWMVMQAADDNARERLREYCRR</sequence>
<dbReference type="GO" id="GO:0050992">
    <property type="term" value="P:dimethylallyl diphosphate biosynthetic process"/>
    <property type="evidence" value="ECO:0007669"/>
    <property type="project" value="UniProtKB-UniRule"/>
</dbReference>
<feature type="binding site" evidence="10">
    <location>
        <position position="25"/>
    </location>
    <ligand>
        <name>Mn(2+)</name>
        <dbReference type="ChEBI" id="CHEBI:29035"/>
    </ligand>
</feature>
<feature type="binding site" evidence="10">
    <location>
        <position position="116"/>
    </location>
    <ligand>
        <name>Mn(2+)</name>
        <dbReference type="ChEBI" id="CHEBI:29035"/>
    </ligand>
</feature>
<keyword evidence="6 10" id="KW-0460">Magnesium</keyword>
<dbReference type="GO" id="GO:0046872">
    <property type="term" value="F:metal ion binding"/>
    <property type="evidence" value="ECO:0007669"/>
    <property type="project" value="UniProtKB-KW"/>
</dbReference>
<dbReference type="SUPFAM" id="SSF55811">
    <property type="entry name" value="Nudix"/>
    <property type="match status" value="1"/>
</dbReference>
<reference evidence="13 14" key="1">
    <citation type="submission" date="2019-10" db="EMBL/GenBank/DDBJ databases">
        <title>Characterization of a new Citrobacter species.</title>
        <authorList>
            <person name="Goncalves Ribeiro T."/>
            <person name="Izdebski R."/>
            <person name="Urbanowicz P."/>
            <person name="Carmeli Y."/>
            <person name="Gniadkowski M."/>
            <person name="Peixe L."/>
        </authorList>
    </citation>
    <scope>NUCLEOTIDE SEQUENCE [LARGE SCALE GENOMIC DNA]</scope>
    <source>
        <strain evidence="13 14">NMI7905_11</strain>
    </source>
</reference>
<dbReference type="FunFam" id="3.90.79.10:FF:000009">
    <property type="entry name" value="Isopentenyl-diphosphate Delta-isomerase"/>
    <property type="match status" value="1"/>
</dbReference>
<dbReference type="EMBL" id="WHIY01000002">
    <property type="protein sequence ID" value="MPQ50117.1"/>
    <property type="molecule type" value="Genomic_DNA"/>
</dbReference>
<feature type="binding site" evidence="10">
    <location>
        <position position="69"/>
    </location>
    <ligand>
        <name>Mn(2+)</name>
        <dbReference type="ChEBI" id="CHEBI:29035"/>
    </ligand>
</feature>
<evidence type="ECO:0000256" key="6">
    <source>
        <dbReference type="ARBA" id="ARBA00022842"/>
    </source>
</evidence>
<accession>A0A6L5E3N6</accession>
<dbReference type="EC" id="5.3.3.2" evidence="3 10"/>
<keyword evidence="14" id="KW-1185">Reference proteome</keyword>
<dbReference type="HAMAP" id="MF_00202">
    <property type="entry name" value="Idi"/>
    <property type="match status" value="1"/>
</dbReference>
<keyword evidence="7 10" id="KW-0464">Manganese</keyword>
<dbReference type="GO" id="GO:0004452">
    <property type="term" value="F:isopentenyl-diphosphate delta-isomerase activity"/>
    <property type="evidence" value="ECO:0007669"/>
    <property type="project" value="UniProtKB-UniRule"/>
</dbReference>
<dbReference type="InterPro" id="IPR056375">
    <property type="entry name" value="Idi_bact"/>
</dbReference>
<dbReference type="GO" id="GO:0005737">
    <property type="term" value="C:cytoplasm"/>
    <property type="evidence" value="ECO:0007669"/>
    <property type="project" value="UniProtKB-SubCell"/>
</dbReference>
<comment type="pathway">
    <text evidence="1 10">Isoprenoid biosynthesis; dimethylallyl diphosphate biosynthesis; dimethylallyl diphosphate from isopentenyl diphosphate: step 1/1.</text>
</comment>
<comment type="caution">
    <text evidence="13">The sequence shown here is derived from an EMBL/GenBank/DDBJ whole genome shotgun (WGS) entry which is preliminary data.</text>
</comment>
<dbReference type="RefSeq" id="WP_152402154.1">
    <property type="nucleotide sequence ID" value="NZ_JBGUBF010000002.1"/>
</dbReference>
<organism evidence="13 14">
    <name type="scientific">Citrobacter telavivensis</name>
    <dbReference type="NCBI Taxonomy" id="2653932"/>
    <lineage>
        <taxon>Bacteria</taxon>
        <taxon>Pseudomonadati</taxon>
        <taxon>Pseudomonadota</taxon>
        <taxon>Gammaproteobacteria</taxon>
        <taxon>Enterobacterales</taxon>
        <taxon>Enterobacteriaceae</taxon>
        <taxon>Citrobacter</taxon>
    </lineage>
</organism>
<evidence type="ECO:0000259" key="12">
    <source>
        <dbReference type="PROSITE" id="PS51462"/>
    </source>
</evidence>
<comment type="cofactor">
    <cofactor evidence="10">
        <name>Mn(2+)</name>
        <dbReference type="ChEBI" id="CHEBI:29035"/>
    </cofactor>
    <text evidence="10">Binds 1 Mn(2+) ion per subunit.</text>
</comment>
<evidence type="ECO:0000256" key="9">
    <source>
        <dbReference type="ARBA" id="ARBA00023235"/>
    </source>
</evidence>
<feature type="domain" description="Nudix hydrolase" evidence="12">
    <location>
        <begin position="30"/>
        <end position="164"/>
    </location>
</feature>
<keyword evidence="4 10" id="KW-0963">Cytoplasm</keyword>
<dbReference type="PANTHER" id="PTHR10885:SF0">
    <property type="entry name" value="ISOPENTENYL-DIPHOSPHATE DELTA-ISOMERASE"/>
    <property type="match status" value="1"/>
</dbReference>
<keyword evidence="8 10" id="KW-0414">Isoprene biosynthesis</keyword>
<comment type="subunit">
    <text evidence="10">Homodimer.</text>
</comment>